<dbReference type="PANTHER" id="PTHR30466">
    <property type="entry name" value="FLAVIN REDUCTASE"/>
    <property type="match status" value="1"/>
</dbReference>
<organism evidence="4 5">
    <name type="scientific">Parafrankia irregularis</name>
    <dbReference type="NCBI Taxonomy" id="795642"/>
    <lineage>
        <taxon>Bacteria</taxon>
        <taxon>Bacillati</taxon>
        <taxon>Actinomycetota</taxon>
        <taxon>Actinomycetes</taxon>
        <taxon>Frankiales</taxon>
        <taxon>Frankiaceae</taxon>
        <taxon>Parafrankia</taxon>
    </lineage>
</organism>
<dbReference type="PANTHER" id="PTHR30466:SF11">
    <property type="entry name" value="FLAVIN-DEPENDENT MONOOXYGENASE, REDUCTASE SUBUNIT HSAB"/>
    <property type="match status" value="1"/>
</dbReference>
<name>A0A0S4QKT3_9ACTN</name>
<keyword evidence="5" id="KW-1185">Reference proteome</keyword>
<sequence>MSTTPNPRPGTPNPAADAAWFRRVLGTFPTGVAVVTGMGADGQPVGMAVGSFTSASLDPPLVAFFPDRSSTSWPRIQASGRFCVNVLGSDQEAVCRAFAARGGDKFANLSWQRAPSGSPLLDGVVAFIDCEIEAVHSAGDHWIVIGRVRHLDVGREIAPLVFFQGGYGRFASPSLAAWEGDLAVQLRCADIARPHMEALADALGAECVASAAVGQELVLVANAGGTRSHALPTRVGQRIPFLPPLGTAFVAWAPENVQRAWCAQIGSGARPGASEALNATLASVRRHGYAVGRGPGWHVSLLRALMRTDFTDRAQTEARDLIRALPPGWEAPDWEEPAGGREAVETLSAPVFDADGSVVLVLSVIGRDSGWHTGPRAQARQLLATAREVTAALADTPAS</sequence>
<dbReference type="RefSeq" id="WP_091275625.1">
    <property type="nucleotide sequence ID" value="NZ_FAOZ01000006.1"/>
</dbReference>
<dbReference type="GO" id="GO:0042602">
    <property type="term" value="F:riboflavin reductase (NADPH) activity"/>
    <property type="evidence" value="ECO:0007669"/>
    <property type="project" value="TreeGrafter"/>
</dbReference>
<feature type="domain" description="IclR-ED" evidence="3">
    <location>
        <begin position="174"/>
        <end position="399"/>
    </location>
</feature>
<evidence type="ECO:0000313" key="4">
    <source>
        <dbReference type="EMBL" id="CUU56099.1"/>
    </source>
</evidence>
<dbReference type="GO" id="GO:0010181">
    <property type="term" value="F:FMN binding"/>
    <property type="evidence" value="ECO:0007669"/>
    <property type="project" value="InterPro"/>
</dbReference>
<dbReference type="Proteomes" id="UP000198802">
    <property type="component" value="Unassembled WGS sequence"/>
</dbReference>
<evidence type="ECO:0000256" key="1">
    <source>
        <dbReference type="ARBA" id="ARBA00008898"/>
    </source>
</evidence>
<dbReference type="InterPro" id="IPR012349">
    <property type="entry name" value="Split_barrel_FMN-bd"/>
</dbReference>
<dbReference type="AlphaFoldDB" id="A0A0S4QKT3"/>
<gene>
    <name evidence="4" type="ORF">Ga0074812_106354</name>
</gene>
<dbReference type="InterPro" id="IPR014757">
    <property type="entry name" value="Tscrpt_reg_IclR_C"/>
</dbReference>
<evidence type="ECO:0000259" key="3">
    <source>
        <dbReference type="PROSITE" id="PS51078"/>
    </source>
</evidence>
<dbReference type="InterPro" id="IPR050268">
    <property type="entry name" value="NADH-dep_flavin_reductase"/>
</dbReference>
<dbReference type="Pfam" id="PF01614">
    <property type="entry name" value="IclR_C"/>
    <property type="match status" value="1"/>
</dbReference>
<dbReference type="Pfam" id="PF01613">
    <property type="entry name" value="Flavin_Reduct"/>
    <property type="match status" value="1"/>
</dbReference>
<accession>A0A0S4QKT3</accession>
<dbReference type="Gene3D" id="2.30.110.10">
    <property type="entry name" value="Electron Transport, Fmn-binding Protein, Chain A"/>
    <property type="match status" value="1"/>
</dbReference>
<dbReference type="EMBL" id="FAOZ01000006">
    <property type="protein sequence ID" value="CUU56099.1"/>
    <property type="molecule type" value="Genomic_DNA"/>
</dbReference>
<evidence type="ECO:0000256" key="2">
    <source>
        <dbReference type="ARBA" id="ARBA00023002"/>
    </source>
</evidence>
<dbReference type="PROSITE" id="PS51078">
    <property type="entry name" value="ICLR_ED"/>
    <property type="match status" value="1"/>
</dbReference>
<dbReference type="SMART" id="SM00903">
    <property type="entry name" value="Flavin_Reduct"/>
    <property type="match status" value="1"/>
</dbReference>
<proteinExistence type="inferred from homology"/>
<dbReference type="Gene3D" id="3.30.450.40">
    <property type="match status" value="1"/>
</dbReference>
<dbReference type="InterPro" id="IPR029016">
    <property type="entry name" value="GAF-like_dom_sf"/>
</dbReference>
<dbReference type="SUPFAM" id="SSF55781">
    <property type="entry name" value="GAF domain-like"/>
    <property type="match status" value="1"/>
</dbReference>
<comment type="similarity">
    <text evidence="1">Belongs to the non-flavoprotein flavin reductase family.</text>
</comment>
<evidence type="ECO:0000313" key="5">
    <source>
        <dbReference type="Proteomes" id="UP000198802"/>
    </source>
</evidence>
<reference evidence="5" key="1">
    <citation type="submission" date="2015-11" db="EMBL/GenBank/DDBJ databases">
        <authorList>
            <person name="Varghese N."/>
        </authorList>
    </citation>
    <scope>NUCLEOTIDE SEQUENCE [LARGE SCALE GENOMIC DNA]</scope>
    <source>
        <strain evidence="5">DSM 45899</strain>
    </source>
</reference>
<protein>
    <submittedName>
        <fullName evidence="4">NADH-FMN oxidoreductase RutF, flavin reductase (DIM6/NTAB) family</fullName>
    </submittedName>
</protein>
<dbReference type="SUPFAM" id="SSF50475">
    <property type="entry name" value="FMN-binding split barrel"/>
    <property type="match status" value="1"/>
</dbReference>
<keyword evidence="2" id="KW-0560">Oxidoreductase</keyword>
<dbReference type="InterPro" id="IPR002563">
    <property type="entry name" value="Flavin_Rdtase-like_dom"/>
</dbReference>